<dbReference type="AlphaFoldDB" id="A0A7R9MK51"/>
<evidence type="ECO:0000313" key="3">
    <source>
        <dbReference type="Proteomes" id="UP000728032"/>
    </source>
</evidence>
<dbReference type="Proteomes" id="UP000728032">
    <property type="component" value="Unassembled WGS sequence"/>
</dbReference>
<dbReference type="GO" id="GO:0005198">
    <property type="term" value="F:structural molecule activity"/>
    <property type="evidence" value="ECO:0007669"/>
    <property type="project" value="InterPro"/>
</dbReference>
<dbReference type="InterPro" id="IPR001301">
    <property type="entry name" value="Gemini_AL1_CLV"/>
</dbReference>
<accession>A0A7R9MK51</accession>
<dbReference type="SUPFAM" id="SSF55464">
    <property type="entry name" value="Origin of replication-binding domain, RBD-like"/>
    <property type="match status" value="1"/>
</dbReference>
<gene>
    <name evidence="2" type="ORF">ONB1V03_LOCUS17325</name>
</gene>
<dbReference type="EMBL" id="CAJPVJ010021215">
    <property type="protein sequence ID" value="CAG2177898.1"/>
    <property type="molecule type" value="Genomic_DNA"/>
</dbReference>
<feature type="non-terminal residue" evidence="2">
    <location>
        <position position="1"/>
    </location>
</feature>
<dbReference type="GO" id="GO:0016888">
    <property type="term" value="F:DNA endonuclease activity, producing 5'-phosphomonoesters"/>
    <property type="evidence" value="ECO:0007669"/>
    <property type="project" value="InterPro"/>
</dbReference>
<evidence type="ECO:0000313" key="2">
    <source>
        <dbReference type="EMBL" id="CAD7660762.1"/>
    </source>
</evidence>
<dbReference type="Pfam" id="PF08283">
    <property type="entry name" value="Gemini_AL1_M"/>
    <property type="match status" value="1"/>
</dbReference>
<feature type="domain" description="Geminivirus AL1 replication-associated protein central" evidence="1">
    <location>
        <begin position="130"/>
        <end position="229"/>
    </location>
</feature>
<reference evidence="2" key="1">
    <citation type="submission" date="2020-11" db="EMBL/GenBank/DDBJ databases">
        <authorList>
            <person name="Tran Van P."/>
        </authorList>
    </citation>
    <scope>NUCLEOTIDE SEQUENCE</scope>
</reference>
<keyword evidence="3" id="KW-1185">Reference proteome</keyword>
<dbReference type="InterPro" id="IPR022692">
    <property type="entry name" value="Gemini_AL1_REP_central"/>
</dbReference>
<dbReference type="EMBL" id="OC936040">
    <property type="protein sequence ID" value="CAD7660762.1"/>
    <property type="molecule type" value="Genomic_DNA"/>
</dbReference>
<dbReference type="OrthoDB" id="10058753at2759"/>
<dbReference type="PRINTS" id="PR00228">
    <property type="entry name" value="GEMCOATCLVL1"/>
</dbReference>
<organism evidence="2">
    <name type="scientific">Oppiella nova</name>
    <dbReference type="NCBI Taxonomy" id="334625"/>
    <lineage>
        <taxon>Eukaryota</taxon>
        <taxon>Metazoa</taxon>
        <taxon>Ecdysozoa</taxon>
        <taxon>Arthropoda</taxon>
        <taxon>Chelicerata</taxon>
        <taxon>Arachnida</taxon>
        <taxon>Acari</taxon>
        <taxon>Acariformes</taxon>
        <taxon>Sarcoptiformes</taxon>
        <taxon>Oribatida</taxon>
        <taxon>Brachypylina</taxon>
        <taxon>Oppioidea</taxon>
        <taxon>Oppiidae</taxon>
        <taxon>Oppiella</taxon>
    </lineage>
</organism>
<name>A0A7R9MK51_9ACAR</name>
<dbReference type="Gene3D" id="3.40.1310.20">
    <property type="match status" value="1"/>
</dbReference>
<proteinExistence type="predicted"/>
<sequence length="339" mass="39042">MDPLETPIVTAAKLNACKFFLTYARTEDNVAFDGDGLADFLFGKPYATYVRLNREYHADDGLHWHAIVTFSRRYQGTVATCFDYLGQHPNIRVIRSRKHEFFCIDYVVKDGSEHLAERGIVPSPDIEEEKRDPWAEALQCSTCVGDFMSAIESSAPRDFVLRYFDLLAFANERFNAPSSYVPEFPRDSFTVPAAADEWVNNVFLIFQVRPSRPKTLMVVGPTRLGKTEWARSLGRHIYMCGLFYLGAWDNEAEYLVIDDISFERFGESRKALWGSQKELTLSDKFARKRVVKWGKPMIVLCNPGDDFRYLQDKRGNPILRVGELNWYNDNTEVVEVHNK</sequence>
<evidence type="ECO:0000259" key="1">
    <source>
        <dbReference type="Pfam" id="PF08283"/>
    </source>
</evidence>
<protein>
    <recommendedName>
        <fullName evidence="1">Geminivirus AL1 replication-associated protein central domain-containing protein</fullName>
    </recommendedName>
</protein>